<dbReference type="InterPro" id="IPR017871">
    <property type="entry name" value="ABC_transporter-like_CS"/>
</dbReference>
<keyword evidence="7 8" id="KW-0472">Membrane</keyword>
<evidence type="ECO:0000256" key="5">
    <source>
        <dbReference type="ARBA" id="ARBA00022840"/>
    </source>
</evidence>
<dbReference type="FunFam" id="1.20.1560.10:FF:000014">
    <property type="entry name" value="Multidrug resistance-associated protein member 4"/>
    <property type="match status" value="1"/>
</dbReference>
<dbReference type="PROSITE" id="PS00211">
    <property type="entry name" value="ABC_TRANSPORTER_1"/>
    <property type="match status" value="1"/>
</dbReference>
<dbReference type="InterPro" id="IPR003439">
    <property type="entry name" value="ABC_transporter-like_ATP-bd"/>
</dbReference>
<reference evidence="11" key="1">
    <citation type="submission" date="2021-04" db="EMBL/GenBank/DDBJ databases">
        <authorList>
            <person name="Tunstrom K."/>
        </authorList>
    </citation>
    <scope>NUCLEOTIDE SEQUENCE</scope>
</reference>
<sequence>MCDDENGPQRKKQATLEEIFDKKSLNSDDNIWAEDITRTIAEETCVHMELFDLVNKNINSSSVLNIVKFYDFKPTRFKYLANLRLVSHKFQSAIMDSKVVLKNKNPHDKANIFSKIFLWWSFGVFRKGYKQGLTIKDLFQARNDDHSGRLGDRLEEAWQKELDNARRKNVKPSLVKAIIRSFWLEYMLCGFLTGIMFIILWPLIPFTLALFIRYFSDEKTPENYRNAHIHNFLMNLFSISTVLILNHAQLAQSCVGMRVRIACCSLLYRKILKLSCSGLGQTEPGQVINLMSNDVNRFDIAAPYLHYIWVTPIVVPLVSYLVWQHVGLATLAALAVIFLQTVVVQAYLSNLQGKFRGKIAKRTDERVKVMSELVDGVQVIKMYAWEKPFEKLVDKLRRWEVKYILKTSVIKGFSTALMVFTERFILFAAIVAFVLLGGDIRAEITFSLVQYFNLLQCACNIYFPWALAFLAESMVSVRRLEEFLLLDELKSLKTKDILSDSKGPITNGVNKEKQLEQDKLNPTGLTLTNISASWSKNTIGETLKNITLNVKSGEFVGVAGLVGSGKSSLLQLILGELEPSHALFKSPTLYFCYRASEYSIWTALRSRALQKGNNDVWMRLWVVSACALLRDFELLPAGDATLVGERGISLSGGQRARIGLARACYRQADLYLLDDPLSAVDTHVGKHLISECVTGLLQNTTRILVTHQLHHLKGADSVVILRNGEIETQGTFEEVSRSPLFEELLEEDEQPEPEGCTQLVRTMSIKSHTSVDSTVAEYGNENEEEPEETAELMEKGRVSGSVYVKYFRAGGGWALLTLMLVSILLAQAVTSISDLWLMHWMNDVEAKHLRFEDEKFNANYTSTNNETNVFNETTEPLMLDDAATDPTSPTTMNPNLTVIGTMVKAALTIQNINVGEESSEHSYYIYIWASAIFGCILLTTERSLLFLWICMRSSIKLHNLMFSNILAATMRFFDTNPSGRILNRFSKDMGIVDEILPRMFLESVQVFMVMLGILVMVTIVNPYMLLTTAVCGVFMYMWTMVYLSTSQAMKRVEGVTRSPVFSHVSASMAGLTTIRASNAEELLRIQFDDKQDVHTAAWYLTLTSNTGFSIWLSLMSAVYVIIVAYTFLLLDDDTTKSGYVGLALSQGLILVNMVQYGVKQATEVVSQMTSVERVMQFTSLPQEQTAGPAPPPGWPQRARLVFKDLYLRYDVEAEPVLKNLNIVIESGWKVGVVGRTGAGKSSLISALFRLAPIDGHVYIDDVDTGEIALKALRSKIAIIPQEPVLFSASLRYNMDPFDKYTDADIWQALEQVEMKQSVTSLSAAVAAGGANFSAGQRQLLCLARAALARNRLLVLDEATANVDPNTDALIQKSIRKHFAECTVITVAHRLHTVADSDRVIVMEAGQIVESGHPHELLQKSDGYFTRMVKQLSPASEQSLRELASNAYARHIKYVDADEQGQF</sequence>
<organism evidence="11 12">
    <name type="scientific">Parnassius apollo</name>
    <name type="common">Apollo butterfly</name>
    <name type="synonym">Papilio apollo</name>
    <dbReference type="NCBI Taxonomy" id="110799"/>
    <lineage>
        <taxon>Eukaryota</taxon>
        <taxon>Metazoa</taxon>
        <taxon>Ecdysozoa</taxon>
        <taxon>Arthropoda</taxon>
        <taxon>Hexapoda</taxon>
        <taxon>Insecta</taxon>
        <taxon>Pterygota</taxon>
        <taxon>Neoptera</taxon>
        <taxon>Endopterygota</taxon>
        <taxon>Lepidoptera</taxon>
        <taxon>Glossata</taxon>
        <taxon>Ditrysia</taxon>
        <taxon>Papilionoidea</taxon>
        <taxon>Papilionidae</taxon>
        <taxon>Parnassiinae</taxon>
        <taxon>Parnassini</taxon>
        <taxon>Parnassius</taxon>
        <taxon>Parnassius</taxon>
    </lineage>
</organism>
<evidence type="ECO:0000256" key="2">
    <source>
        <dbReference type="ARBA" id="ARBA00022448"/>
    </source>
</evidence>
<feature type="transmembrane region" description="Helical" evidence="8">
    <location>
        <begin position="813"/>
        <end position="832"/>
    </location>
</feature>
<dbReference type="PROSITE" id="PS50893">
    <property type="entry name" value="ABC_TRANSPORTER_2"/>
    <property type="match status" value="2"/>
</dbReference>
<dbReference type="InterPro" id="IPR050173">
    <property type="entry name" value="ABC_transporter_C-like"/>
</dbReference>
<proteinExistence type="predicted"/>
<evidence type="ECO:0000256" key="6">
    <source>
        <dbReference type="ARBA" id="ARBA00022989"/>
    </source>
</evidence>
<feature type="transmembrane region" description="Helical" evidence="8">
    <location>
        <begin position="412"/>
        <end position="436"/>
    </location>
</feature>
<dbReference type="PANTHER" id="PTHR24223:SF415">
    <property type="entry name" value="FI20190P1"/>
    <property type="match status" value="1"/>
</dbReference>
<evidence type="ECO:0000259" key="10">
    <source>
        <dbReference type="PROSITE" id="PS50929"/>
    </source>
</evidence>
<gene>
    <name evidence="11" type="ORF">PAPOLLO_LOCUS16761</name>
</gene>
<evidence type="ECO:0000259" key="9">
    <source>
        <dbReference type="PROSITE" id="PS50893"/>
    </source>
</evidence>
<feature type="transmembrane region" description="Helical" evidence="8">
    <location>
        <begin position="1108"/>
        <end position="1127"/>
    </location>
</feature>
<evidence type="ECO:0000313" key="11">
    <source>
        <dbReference type="EMBL" id="CAG5017966.1"/>
    </source>
</evidence>
<dbReference type="PROSITE" id="PS50929">
    <property type="entry name" value="ABC_TM1F"/>
    <property type="match status" value="2"/>
</dbReference>
<feature type="transmembrane region" description="Helical" evidence="8">
    <location>
        <begin position="186"/>
        <end position="212"/>
    </location>
</feature>
<evidence type="ECO:0000256" key="7">
    <source>
        <dbReference type="ARBA" id="ARBA00023136"/>
    </source>
</evidence>
<dbReference type="PANTHER" id="PTHR24223">
    <property type="entry name" value="ATP-BINDING CASSETTE SUB-FAMILY C"/>
    <property type="match status" value="1"/>
</dbReference>
<dbReference type="GO" id="GO:0140359">
    <property type="term" value="F:ABC-type transporter activity"/>
    <property type="evidence" value="ECO:0007669"/>
    <property type="project" value="InterPro"/>
</dbReference>
<keyword evidence="4" id="KW-0547">Nucleotide-binding</keyword>
<dbReference type="OrthoDB" id="6500128at2759"/>
<dbReference type="InterPro" id="IPR044746">
    <property type="entry name" value="ABCC_6TM_D1"/>
</dbReference>
<dbReference type="CDD" id="cd18579">
    <property type="entry name" value="ABC_6TM_ABCC_D1"/>
    <property type="match status" value="1"/>
</dbReference>
<name>A0A8S3XCY9_PARAO</name>
<comment type="caution">
    <text evidence="11">The sequence shown here is derived from an EMBL/GenBank/DDBJ whole genome shotgun (WGS) entry which is preliminary data.</text>
</comment>
<dbReference type="InterPro" id="IPR003593">
    <property type="entry name" value="AAA+_ATPase"/>
</dbReference>
<feature type="domain" description="ABC transmembrane type-1" evidence="10">
    <location>
        <begin position="818"/>
        <end position="1170"/>
    </location>
</feature>
<feature type="domain" description="ABC transporter" evidence="9">
    <location>
        <begin position="525"/>
        <end position="748"/>
    </location>
</feature>
<dbReference type="Pfam" id="PF00005">
    <property type="entry name" value="ABC_tran"/>
    <property type="match status" value="2"/>
</dbReference>
<feature type="domain" description="ABC transporter" evidence="9">
    <location>
        <begin position="1200"/>
        <end position="1429"/>
    </location>
</feature>
<evidence type="ECO:0000256" key="3">
    <source>
        <dbReference type="ARBA" id="ARBA00022692"/>
    </source>
</evidence>
<dbReference type="SMART" id="SM00382">
    <property type="entry name" value="AAA"/>
    <property type="match status" value="2"/>
</dbReference>
<evidence type="ECO:0000256" key="8">
    <source>
        <dbReference type="SAM" id="Phobius"/>
    </source>
</evidence>
<feature type="domain" description="ABC transmembrane type-1" evidence="10">
    <location>
        <begin position="190"/>
        <end position="456"/>
    </location>
</feature>
<dbReference type="FunFam" id="1.20.1560.10:FF:000026">
    <property type="entry name" value="Multidrug resistance-associated protein lethal(2)03659"/>
    <property type="match status" value="1"/>
</dbReference>
<evidence type="ECO:0000256" key="4">
    <source>
        <dbReference type="ARBA" id="ARBA00022741"/>
    </source>
</evidence>
<feature type="transmembrane region" description="Helical" evidence="8">
    <location>
        <begin position="1023"/>
        <end position="1043"/>
    </location>
</feature>
<dbReference type="GO" id="GO:0005524">
    <property type="term" value="F:ATP binding"/>
    <property type="evidence" value="ECO:0007669"/>
    <property type="project" value="UniProtKB-KW"/>
</dbReference>
<dbReference type="Pfam" id="PF00664">
    <property type="entry name" value="ABC_membrane"/>
    <property type="match status" value="2"/>
</dbReference>
<dbReference type="GO" id="GO:0016020">
    <property type="term" value="C:membrane"/>
    <property type="evidence" value="ECO:0007669"/>
    <property type="project" value="UniProtKB-SubCell"/>
</dbReference>
<feature type="transmembrane region" description="Helical" evidence="8">
    <location>
        <begin position="304"/>
        <end position="323"/>
    </location>
</feature>
<dbReference type="CDD" id="cd18580">
    <property type="entry name" value="ABC_6TM_ABCC_D2"/>
    <property type="match status" value="1"/>
</dbReference>
<comment type="subcellular location">
    <subcellularLocation>
        <location evidence="1">Membrane</location>
        <topology evidence="1">Multi-pass membrane protein</topology>
    </subcellularLocation>
</comment>
<dbReference type="EMBL" id="CAJQZP010001125">
    <property type="protein sequence ID" value="CAG5017966.1"/>
    <property type="molecule type" value="Genomic_DNA"/>
</dbReference>
<feature type="transmembrane region" description="Helical" evidence="8">
    <location>
        <begin position="232"/>
        <end position="251"/>
    </location>
</feature>
<accession>A0A8S3XCY9</accession>
<feature type="transmembrane region" description="Helical" evidence="8">
    <location>
        <begin position="923"/>
        <end position="951"/>
    </location>
</feature>
<evidence type="ECO:0000256" key="1">
    <source>
        <dbReference type="ARBA" id="ARBA00004141"/>
    </source>
</evidence>
<evidence type="ECO:0000313" key="12">
    <source>
        <dbReference type="Proteomes" id="UP000691718"/>
    </source>
</evidence>
<dbReference type="InterPro" id="IPR044726">
    <property type="entry name" value="ABCC_6TM_D2"/>
</dbReference>
<keyword evidence="2" id="KW-0813">Transport</keyword>
<dbReference type="Proteomes" id="UP000691718">
    <property type="component" value="Unassembled WGS sequence"/>
</dbReference>
<keyword evidence="3 8" id="KW-0812">Transmembrane</keyword>
<dbReference type="GO" id="GO:0016887">
    <property type="term" value="F:ATP hydrolysis activity"/>
    <property type="evidence" value="ECO:0007669"/>
    <property type="project" value="InterPro"/>
</dbReference>
<dbReference type="FunFam" id="3.40.50.300:FF:000163">
    <property type="entry name" value="Multidrug resistance-associated protein member 4"/>
    <property type="match status" value="1"/>
</dbReference>
<protein>
    <submittedName>
        <fullName evidence="11">(apollo) hypothetical protein</fullName>
    </submittedName>
</protein>
<dbReference type="InterPro" id="IPR011527">
    <property type="entry name" value="ABC1_TM_dom"/>
</dbReference>
<keyword evidence="5" id="KW-0067">ATP-binding</keyword>
<keyword evidence="6 8" id="KW-1133">Transmembrane helix</keyword>
<keyword evidence="12" id="KW-1185">Reference proteome</keyword>
<feature type="transmembrane region" description="Helical" evidence="8">
    <location>
        <begin position="329"/>
        <end position="348"/>
    </location>
</feature>
<feature type="transmembrane region" description="Helical" evidence="8">
    <location>
        <begin position="999"/>
        <end position="1017"/>
    </location>
</feature>
<feature type="transmembrane region" description="Helical" evidence="8">
    <location>
        <begin position="448"/>
        <end position="470"/>
    </location>
</feature>
<dbReference type="CDD" id="cd03244">
    <property type="entry name" value="ABCC_MRP_domain2"/>
    <property type="match status" value="1"/>
</dbReference>